<evidence type="ECO:0000256" key="1">
    <source>
        <dbReference type="ARBA" id="ARBA00008799"/>
    </source>
</evidence>
<reference evidence="2 3" key="1">
    <citation type="submission" date="2018-06" db="EMBL/GenBank/DDBJ databases">
        <title>Comparative genomics of Bradyrhizobium nodulating Arachidis hypogaea.</title>
        <authorList>
            <person name="Li Y."/>
        </authorList>
    </citation>
    <scope>NUCLEOTIDE SEQUENCE [LARGE SCALE GENOMIC DNA]</scope>
    <source>
        <strain evidence="2 3">CCBAU 051107</strain>
    </source>
</reference>
<comment type="similarity">
    <text evidence="1">Belongs to the glycosyltransferase 20 family.</text>
</comment>
<dbReference type="EMBL" id="CP030050">
    <property type="protein sequence ID" value="QOZ66813.1"/>
    <property type="molecule type" value="Genomic_DNA"/>
</dbReference>
<organism evidence="2 3">
    <name type="scientific">Bradyrhizobium arachidis</name>
    <dbReference type="NCBI Taxonomy" id="858423"/>
    <lineage>
        <taxon>Bacteria</taxon>
        <taxon>Pseudomonadati</taxon>
        <taxon>Pseudomonadota</taxon>
        <taxon>Alphaproteobacteria</taxon>
        <taxon>Hyphomicrobiales</taxon>
        <taxon>Nitrobacteraceae</taxon>
        <taxon>Bradyrhizobium</taxon>
    </lineage>
</organism>
<dbReference type="GO" id="GO:0003825">
    <property type="term" value="F:alpha,alpha-trehalose-phosphate synthase (UDP-forming) activity"/>
    <property type="evidence" value="ECO:0007669"/>
    <property type="project" value="TreeGrafter"/>
</dbReference>
<dbReference type="SUPFAM" id="SSF53756">
    <property type="entry name" value="UDP-Glycosyltransferase/glycogen phosphorylase"/>
    <property type="match status" value="1"/>
</dbReference>
<protein>
    <submittedName>
        <fullName evidence="2">Uncharacterized protein</fullName>
    </submittedName>
</protein>
<evidence type="ECO:0000313" key="3">
    <source>
        <dbReference type="Proteomes" id="UP000594015"/>
    </source>
</evidence>
<dbReference type="KEGG" id="barh:WN72_11185"/>
<name>A0AAE7NNW6_9BRAD</name>
<dbReference type="GO" id="GO:0005992">
    <property type="term" value="P:trehalose biosynthetic process"/>
    <property type="evidence" value="ECO:0007669"/>
    <property type="project" value="InterPro"/>
</dbReference>
<gene>
    <name evidence="2" type="ORF">WN72_11185</name>
</gene>
<dbReference type="Gene3D" id="3.40.50.2000">
    <property type="entry name" value="Glycogen Phosphorylase B"/>
    <property type="match status" value="1"/>
</dbReference>
<dbReference type="RefSeq" id="WP_092220187.1">
    <property type="nucleotide sequence ID" value="NZ_CP030050.1"/>
</dbReference>
<proteinExistence type="inferred from homology"/>
<dbReference type="AlphaFoldDB" id="A0AAE7NNW6"/>
<evidence type="ECO:0000313" key="2">
    <source>
        <dbReference type="EMBL" id="QOZ66813.1"/>
    </source>
</evidence>
<dbReference type="PANTHER" id="PTHR10788:SF106">
    <property type="entry name" value="BCDNA.GH08860"/>
    <property type="match status" value="1"/>
</dbReference>
<dbReference type="Pfam" id="PF00982">
    <property type="entry name" value="Glyco_transf_20"/>
    <property type="match status" value="1"/>
</dbReference>
<sequence>MLSNADALLLLQGLNREKLAVDVDRLDYTKGLDHRVRAIDHLLNEESRSISFLQIATTSRSGIKSYDDYQSDVAALVEDINARHGADGWRPIRHERSLRFRLCSPPSTAPHVSRW</sequence>
<dbReference type="InterPro" id="IPR001830">
    <property type="entry name" value="Glyco_trans_20"/>
</dbReference>
<accession>A0AAE7NNW6</accession>
<dbReference type="Proteomes" id="UP000594015">
    <property type="component" value="Chromosome"/>
</dbReference>
<dbReference type="PANTHER" id="PTHR10788">
    <property type="entry name" value="TREHALOSE-6-PHOSPHATE SYNTHASE"/>
    <property type="match status" value="1"/>
</dbReference>